<organism evidence="14 15">
    <name type="scientific">Hydnum rufescens UP504</name>
    <dbReference type="NCBI Taxonomy" id="1448309"/>
    <lineage>
        <taxon>Eukaryota</taxon>
        <taxon>Fungi</taxon>
        <taxon>Dikarya</taxon>
        <taxon>Basidiomycota</taxon>
        <taxon>Agaricomycotina</taxon>
        <taxon>Agaricomycetes</taxon>
        <taxon>Cantharellales</taxon>
        <taxon>Hydnaceae</taxon>
        <taxon>Hydnum</taxon>
    </lineage>
</organism>
<name>A0A9P6AMR1_9AGAM</name>
<evidence type="ECO:0000256" key="13">
    <source>
        <dbReference type="PIRSR" id="PIRSR007828-2"/>
    </source>
</evidence>
<keyword evidence="10 11" id="KW-0482">Metalloprotease</keyword>
<dbReference type="FunFam" id="3.30.540.30:FF:000002">
    <property type="entry name" value="Dipeptidyl peptidase 3"/>
    <property type="match status" value="1"/>
</dbReference>
<accession>A0A9P6AMR1</accession>
<feature type="binding site" evidence="13">
    <location>
        <position position="450"/>
    </location>
    <ligand>
        <name>Zn(2+)</name>
        <dbReference type="ChEBI" id="CHEBI:29105"/>
        <note>catalytic</note>
    </ligand>
</feature>
<dbReference type="Proteomes" id="UP000886523">
    <property type="component" value="Unassembled WGS sequence"/>
</dbReference>
<dbReference type="GO" id="GO:0046872">
    <property type="term" value="F:metal ion binding"/>
    <property type="evidence" value="ECO:0007669"/>
    <property type="project" value="UniProtKB-KW"/>
</dbReference>
<evidence type="ECO:0000256" key="1">
    <source>
        <dbReference type="ARBA" id="ARBA00001336"/>
    </source>
</evidence>
<evidence type="ECO:0000256" key="7">
    <source>
        <dbReference type="ARBA" id="ARBA00022723"/>
    </source>
</evidence>
<evidence type="ECO:0000256" key="4">
    <source>
        <dbReference type="ARBA" id="ARBA00022438"/>
    </source>
</evidence>
<evidence type="ECO:0000256" key="5">
    <source>
        <dbReference type="ARBA" id="ARBA00022490"/>
    </source>
</evidence>
<feature type="binding site" evidence="13">
    <location>
        <position position="508"/>
    </location>
    <ligand>
        <name>Zn(2+)</name>
        <dbReference type="ChEBI" id="CHEBI:29105"/>
        <note>catalytic</note>
    </ligand>
</feature>
<comment type="subcellular location">
    <subcellularLocation>
        <location evidence="2">Cytoplasm</location>
    </subcellularLocation>
</comment>
<dbReference type="GO" id="GO:0006508">
    <property type="term" value="P:proteolysis"/>
    <property type="evidence" value="ECO:0007669"/>
    <property type="project" value="UniProtKB-KW"/>
</dbReference>
<dbReference type="EC" id="3.4.14.4" evidence="11"/>
<dbReference type="GO" id="GO:0008239">
    <property type="term" value="F:dipeptidyl-peptidase activity"/>
    <property type="evidence" value="ECO:0007669"/>
    <property type="project" value="UniProtKB-UniRule"/>
</dbReference>
<keyword evidence="9 11" id="KW-0862">Zinc</keyword>
<evidence type="ECO:0000256" key="2">
    <source>
        <dbReference type="ARBA" id="ARBA00004496"/>
    </source>
</evidence>
<evidence type="ECO:0000256" key="3">
    <source>
        <dbReference type="ARBA" id="ARBA00010200"/>
    </source>
</evidence>
<dbReference type="GO" id="GO:0004177">
    <property type="term" value="F:aminopeptidase activity"/>
    <property type="evidence" value="ECO:0007669"/>
    <property type="project" value="UniProtKB-KW"/>
</dbReference>
<dbReference type="InterPro" id="IPR005317">
    <property type="entry name" value="Dipeptidyl-peptase3"/>
</dbReference>
<dbReference type="Pfam" id="PF03571">
    <property type="entry name" value="Peptidase_M49"/>
    <property type="match status" value="1"/>
</dbReference>
<comment type="catalytic activity">
    <reaction evidence="1 11">
        <text>Release of an N-terminal dipeptide from a peptide comprising four or more residues, with broad specificity. Also acts on dipeptidyl 2-naphthylamides.</text>
        <dbReference type="EC" id="3.4.14.4"/>
    </reaction>
</comment>
<keyword evidence="4 11" id="KW-0031">Aminopeptidase</keyword>
<protein>
    <recommendedName>
        <fullName evidence="11">Dipeptidyl peptidase 3</fullName>
        <ecNumber evidence="11">3.4.14.4</ecNumber>
    </recommendedName>
    <alternativeName>
        <fullName evidence="11">Dipeptidyl aminopeptidase III</fullName>
    </alternativeName>
    <alternativeName>
        <fullName evidence="11">Dipeptidyl peptidase III</fullName>
    </alternativeName>
</protein>
<dbReference type="OrthoDB" id="4694525at2759"/>
<reference evidence="14" key="1">
    <citation type="journal article" date="2020" name="Nat. Commun.">
        <title>Large-scale genome sequencing of mycorrhizal fungi provides insights into the early evolution of symbiotic traits.</title>
        <authorList>
            <person name="Miyauchi S."/>
            <person name="Kiss E."/>
            <person name="Kuo A."/>
            <person name="Drula E."/>
            <person name="Kohler A."/>
            <person name="Sanchez-Garcia M."/>
            <person name="Morin E."/>
            <person name="Andreopoulos B."/>
            <person name="Barry K.W."/>
            <person name="Bonito G."/>
            <person name="Buee M."/>
            <person name="Carver A."/>
            <person name="Chen C."/>
            <person name="Cichocki N."/>
            <person name="Clum A."/>
            <person name="Culley D."/>
            <person name="Crous P.W."/>
            <person name="Fauchery L."/>
            <person name="Girlanda M."/>
            <person name="Hayes R.D."/>
            <person name="Keri Z."/>
            <person name="LaButti K."/>
            <person name="Lipzen A."/>
            <person name="Lombard V."/>
            <person name="Magnuson J."/>
            <person name="Maillard F."/>
            <person name="Murat C."/>
            <person name="Nolan M."/>
            <person name="Ohm R.A."/>
            <person name="Pangilinan J."/>
            <person name="Pereira M.F."/>
            <person name="Perotto S."/>
            <person name="Peter M."/>
            <person name="Pfister S."/>
            <person name="Riley R."/>
            <person name="Sitrit Y."/>
            <person name="Stielow J.B."/>
            <person name="Szollosi G."/>
            <person name="Zifcakova L."/>
            <person name="Stursova M."/>
            <person name="Spatafora J.W."/>
            <person name="Tedersoo L."/>
            <person name="Vaario L.M."/>
            <person name="Yamada A."/>
            <person name="Yan M."/>
            <person name="Wang P."/>
            <person name="Xu J."/>
            <person name="Bruns T."/>
            <person name="Baldrian P."/>
            <person name="Vilgalys R."/>
            <person name="Dunand C."/>
            <person name="Henrissat B."/>
            <person name="Grigoriev I.V."/>
            <person name="Hibbett D."/>
            <person name="Nagy L.G."/>
            <person name="Martin F.M."/>
        </authorList>
    </citation>
    <scope>NUCLEOTIDE SEQUENCE</scope>
    <source>
        <strain evidence="14">UP504</strain>
    </source>
</reference>
<keyword evidence="15" id="KW-1185">Reference proteome</keyword>
<evidence type="ECO:0000256" key="12">
    <source>
        <dbReference type="PIRSR" id="PIRSR007828-1"/>
    </source>
</evidence>
<evidence type="ECO:0000313" key="15">
    <source>
        <dbReference type="Proteomes" id="UP000886523"/>
    </source>
</evidence>
<dbReference type="Gene3D" id="3.30.540.30">
    <property type="match status" value="3"/>
</dbReference>
<gene>
    <name evidence="14" type="ORF">BS47DRAFT_1302464</name>
</gene>
<dbReference type="PIRSF" id="PIRSF007828">
    <property type="entry name" value="Dipeptidyl-peptidase_III"/>
    <property type="match status" value="1"/>
</dbReference>
<feature type="active site" evidence="12">
    <location>
        <position position="451"/>
    </location>
</feature>
<proteinExistence type="inferred from homology"/>
<evidence type="ECO:0000313" key="14">
    <source>
        <dbReference type="EMBL" id="KAF9508685.1"/>
    </source>
</evidence>
<evidence type="ECO:0000256" key="8">
    <source>
        <dbReference type="ARBA" id="ARBA00022801"/>
    </source>
</evidence>
<dbReference type="GO" id="GO:0005737">
    <property type="term" value="C:cytoplasm"/>
    <property type="evidence" value="ECO:0007669"/>
    <property type="project" value="UniProtKB-SubCell"/>
</dbReference>
<feature type="binding site" evidence="13">
    <location>
        <position position="455"/>
    </location>
    <ligand>
        <name>Zn(2+)</name>
        <dbReference type="ChEBI" id="CHEBI:29105"/>
        <note>catalytic</note>
    </ligand>
</feature>
<keyword evidence="5 11" id="KW-0963">Cytoplasm</keyword>
<comment type="cofactor">
    <cofactor evidence="11 13">
        <name>Zn(2+)</name>
        <dbReference type="ChEBI" id="CHEBI:29105"/>
    </cofactor>
    <text evidence="11 13">Binds 1 zinc ion per subunit.</text>
</comment>
<keyword evidence="8 11" id="KW-0378">Hydrolase</keyword>
<keyword evidence="6 11" id="KW-0645">Protease</keyword>
<dbReference type="GO" id="GO:0008235">
    <property type="term" value="F:metalloexopeptidase activity"/>
    <property type="evidence" value="ECO:0007669"/>
    <property type="project" value="InterPro"/>
</dbReference>
<comment type="similarity">
    <text evidence="3 11">Belongs to the peptidase M49 family.</text>
</comment>
<dbReference type="PANTHER" id="PTHR23422:SF11">
    <property type="entry name" value="DIPEPTIDYL PEPTIDASE 3"/>
    <property type="match status" value="1"/>
</dbReference>
<evidence type="ECO:0000256" key="10">
    <source>
        <dbReference type="ARBA" id="ARBA00023049"/>
    </source>
</evidence>
<dbReference type="EMBL" id="MU129053">
    <property type="protein sequence ID" value="KAF9508685.1"/>
    <property type="molecule type" value="Genomic_DNA"/>
</dbReference>
<dbReference type="PANTHER" id="PTHR23422">
    <property type="entry name" value="DIPEPTIDYL PEPTIDASE III-RELATED"/>
    <property type="match status" value="1"/>
</dbReference>
<evidence type="ECO:0000256" key="9">
    <source>
        <dbReference type="ARBA" id="ARBA00022833"/>
    </source>
</evidence>
<dbReference type="InterPro" id="IPR039461">
    <property type="entry name" value="Peptidase_M49"/>
</dbReference>
<evidence type="ECO:0000256" key="6">
    <source>
        <dbReference type="ARBA" id="ARBA00022670"/>
    </source>
</evidence>
<keyword evidence="7 11" id="KW-0479">Metal-binding</keyword>
<evidence type="ECO:0000256" key="11">
    <source>
        <dbReference type="PIRNR" id="PIRNR007828"/>
    </source>
</evidence>
<sequence>MTARLDVSRFLADAAPPFCSLEVASSFALLTAKEKLYTHYISQASWAGARIIQGQWTSYAQDLFDLLIITFSAEQGGLANLESLKNKSGVSDQAWLHALGYAAQSLSNLVNYKSFGFSKFIPRLSAKEFRSIVEHSPQSSKAVGLWDKLEENIYSLTPEASLLIGKPAEGHVSNYYLGETIGDEEVAAVQATAEKLGIAIENTRVRKESKGHYTLLIASAQDRATVSHKYTPEGSGEIQLDIEYGDFNKPLAKAAAALKKAKEYVANEHQANMIDGYIKSFETGDMEAYKEASTHWVKDVGPVVESYIGFVETYVDPYGGRAEWEGFTAIVNKVLTAKYEKLVSRAAELIKVLPWGEQFEVDVFRKPDFTALEVVNFATGGIPAGINVSLTLFPCYYDIREAHGFKSNCAYQNILAAKAPNEELAFVHPDDEALYRAWDTRSFELQVANHELLGHGSGKLFKEDADGKLNFDPARTINPLTGKPVTTWYKPGQTPGSVLGTCSSSLEECRAETVAMYLVGNRDILDIFNYTDPKEIDDIQYITYLLMARAGLRALEFYDPKAKKHLQAHMQARMGITNFFIQEGLARVEEIRGKDGKLENVYIRVDREKVLSLGQQSVGKLLVELQVRKSIADGEGAREYYEKLTNPLPGWDGELRDFVLAKKQPRKIFVQPNTVIVNGQVELREYSLDAAGAIQSFVERDI</sequence>
<dbReference type="AlphaFoldDB" id="A0A9P6AMR1"/>
<comment type="caution">
    <text evidence="14">The sequence shown here is derived from an EMBL/GenBank/DDBJ whole genome shotgun (WGS) entry which is preliminary data.</text>
</comment>